<dbReference type="Pfam" id="PF15860">
    <property type="entry name" value="DUF4728"/>
    <property type="match status" value="1"/>
</dbReference>
<feature type="transmembrane region" description="Helical" evidence="1">
    <location>
        <begin position="28"/>
        <end position="52"/>
    </location>
</feature>
<dbReference type="Proteomes" id="UP001652621">
    <property type="component" value="Unplaced"/>
</dbReference>
<dbReference type="VEuPathDB" id="VectorBase:MDOA015958"/>
<reference evidence="2" key="1">
    <citation type="submission" date="2020-05" db="UniProtKB">
        <authorList>
            <consortium name="EnsemblMetazoa"/>
        </authorList>
    </citation>
    <scope>IDENTIFICATION</scope>
    <source>
        <strain evidence="2">Aabys</strain>
    </source>
</reference>
<gene>
    <name evidence="2" type="primary">105261495</name>
    <name evidence="4" type="synonym">LOC105261495</name>
</gene>
<keyword evidence="1" id="KW-0472">Membrane</keyword>
<feature type="transmembrane region" description="Helical" evidence="1">
    <location>
        <begin position="6"/>
        <end position="21"/>
    </location>
</feature>
<dbReference type="GeneID" id="105261495"/>
<dbReference type="AlphaFoldDB" id="A0A1I8NJ02"/>
<evidence type="ECO:0000313" key="4">
    <source>
        <dbReference type="RefSeq" id="XP_011290442.1"/>
    </source>
</evidence>
<keyword evidence="1" id="KW-1133">Transmembrane helix</keyword>
<evidence type="ECO:0000256" key="1">
    <source>
        <dbReference type="SAM" id="Phobius"/>
    </source>
</evidence>
<dbReference type="KEGG" id="mde:105261495"/>
<dbReference type="InterPro" id="IPR031720">
    <property type="entry name" value="DUF4728"/>
</dbReference>
<feature type="transmembrane region" description="Helical" evidence="1">
    <location>
        <begin position="58"/>
        <end position="77"/>
    </location>
</feature>
<name>A0A1I8NJ02_MUSDO</name>
<sequence length="112" mass="13071">MSLIGTVTMVISSLMLMIGVSKDKHSFFVPWLICSWLNVIYDILATYFMAYFEERSELYVLTTVFVIALWYPVYYQYKSLRMFKHRPVVIASSLEKVGNSMHSKNRSVIEPV</sequence>
<proteinExistence type="predicted"/>
<evidence type="ECO:0000313" key="2">
    <source>
        <dbReference type="EnsemblMetazoa" id="MDOA015958-PA"/>
    </source>
</evidence>
<evidence type="ECO:0000313" key="3">
    <source>
        <dbReference type="Proteomes" id="UP001652621"/>
    </source>
</evidence>
<dbReference type="OrthoDB" id="7811175at2759"/>
<reference evidence="4" key="2">
    <citation type="submission" date="2025-04" db="UniProtKB">
        <authorList>
            <consortium name="RefSeq"/>
        </authorList>
    </citation>
    <scope>IDENTIFICATION</scope>
    <source>
        <strain evidence="4">Aabys</strain>
    </source>
</reference>
<protein>
    <submittedName>
        <fullName evidence="4">Uncharacterized protein LOC105261495</fullName>
    </submittedName>
</protein>
<accession>A0A1I8NJ02</accession>
<dbReference type="VEuPathDB" id="VectorBase:MDOMA2_014822"/>
<dbReference type="RefSeq" id="XP_011290442.1">
    <property type="nucleotide sequence ID" value="XM_011292140.2"/>
</dbReference>
<keyword evidence="3" id="KW-1185">Reference proteome</keyword>
<organism evidence="2">
    <name type="scientific">Musca domestica</name>
    <name type="common">House fly</name>
    <dbReference type="NCBI Taxonomy" id="7370"/>
    <lineage>
        <taxon>Eukaryota</taxon>
        <taxon>Metazoa</taxon>
        <taxon>Ecdysozoa</taxon>
        <taxon>Arthropoda</taxon>
        <taxon>Hexapoda</taxon>
        <taxon>Insecta</taxon>
        <taxon>Pterygota</taxon>
        <taxon>Neoptera</taxon>
        <taxon>Endopterygota</taxon>
        <taxon>Diptera</taxon>
        <taxon>Brachycera</taxon>
        <taxon>Muscomorpha</taxon>
        <taxon>Muscoidea</taxon>
        <taxon>Muscidae</taxon>
        <taxon>Musca</taxon>
    </lineage>
</organism>
<dbReference type="EnsemblMetazoa" id="MDOA015958-RA">
    <property type="protein sequence ID" value="MDOA015958-PA"/>
    <property type="gene ID" value="MDOA015958"/>
</dbReference>
<keyword evidence="1" id="KW-0812">Transmembrane</keyword>